<dbReference type="InterPro" id="IPR003812">
    <property type="entry name" value="Fido"/>
</dbReference>
<dbReference type="Proteomes" id="UP001050691">
    <property type="component" value="Unassembled WGS sequence"/>
</dbReference>
<dbReference type="PANTHER" id="PTHR13504">
    <property type="entry name" value="FIDO DOMAIN-CONTAINING PROTEIN DDB_G0283145"/>
    <property type="match status" value="1"/>
</dbReference>
<dbReference type="Gene3D" id="1.10.3290.10">
    <property type="entry name" value="Fido-like domain"/>
    <property type="match status" value="1"/>
</dbReference>
<feature type="active site" evidence="1">
    <location>
        <position position="451"/>
    </location>
</feature>
<keyword evidence="2" id="KW-0547">Nucleotide-binding</keyword>
<dbReference type="SUPFAM" id="SSF140931">
    <property type="entry name" value="Fic-like"/>
    <property type="match status" value="1"/>
</dbReference>
<sequence>MYLGVRVYDIISDFLESSCIGHHRVMEFNQQGTLDIGAVIIILINYQLLTIKQNPKRAYAGRDRKNRLNLRRGKATAYWNILLSRCLDIPIDVLGSTLSSKLEKSLLVVDPSTATTTTAIGSSYTSCASSARFWESLLETHRVPYLLLRVADMRYVLKSKVTALLLYEELQSQLRDPSFEKWVRKLRSVISHQVQKQLRAYEASSLTYAKPNHYFWHSIISTSHGKGKTPSHSWPQCVIPSYQIQELLHTWNDLRSKGQNAIMAKFINLICLETNFLEGMFSFRPEVASTLVQVGFIHQIPLFGESGITGGAVRDHVEIMSILQDTRKALYWLNELQSHPSESPLTIDTLLTLHKTLMKTGQILNIHSLSASPTKAAGTQLKYTNIGETRQTTGVNLTGYRLGFKLDFCPHDKVNDELRMFCELYNELIRRKDIDPFAAAAWIIHNFLMIHPFGDGNSRLSRILASVPLMNKGLPPLCIPYSSKNTYLSLLNSMRESKDSGETCYEGLMGHLYEGMKVSLNLLRIVR</sequence>
<protein>
    <recommendedName>
        <fullName evidence="3">Fido domain-containing protein</fullName>
    </recommendedName>
</protein>
<evidence type="ECO:0000313" key="5">
    <source>
        <dbReference type="Proteomes" id="UP001050691"/>
    </source>
</evidence>
<feature type="domain" description="Fido" evidence="3">
    <location>
        <begin position="358"/>
        <end position="514"/>
    </location>
</feature>
<keyword evidence="5" id="KW-1185">Reference proteome</keyword>
<evidence type="ECO:0000259" key="3">
    <source>
        <dbReference type="PROSITE" id="PS51459"/>
    </source>
</evidence>
<dbReference type="InterPro" id="IPR036597">
    <property type="entry name" value="Fido-like_dom_sf"/>
</dbReference>
<accession>A0AAV5A8H2</accession>
<name>A0AAV5A8H2_9AGAM</name>
<gene>
    <name evidence="4" type="ORF">Clacol_004192</name>
</gene>
<feature type="binding site" evidence="2">
    <location>
        <begin position="455"/>
        <end position="462"/>
    </location>
    <ligand>
        <name>ATP</name>
        <dbReference type="ChEBI" id="CHEBI:30616"/>
    </ligand>
</feature>
<evidence type="ECO:0000256" key="2">
    <source>
        <dbReference type="PIRSR" id="PIRSR640198-2"/>
    </source>
</evidence>
<dbReference type="PANTHER" id="PTHR13504:SF38">
    <property type="entry name" value="FIDO DOMAIN-CONTAINING PROTEIN"/>
    <property type="match status" value="1"/>
</dbReference>
<proteinExistence type="predicted"/>
<comment type="caution">
    <text evidence="4">The sequence shown here is derived from an EMBL/GenBank/DDBJ whole genome shotgun (WGS) entry which is preliminary data.</text>
</comment>
<dbReference type="PROSITE" id="PS51459">
    <property type="entry name" value="FIDO"/>
    <property type="match status" value="1"/>
</dbReference>
<evidence type="ECO:0000313" key="4">
    <source>
        <dbReference type="EMBL" id="GJJ09967.1"/>
    </source>
</evidence>
<reference evidence="4" key="1">
    <citation type="submission" date="2021-10" db="EMBL/GenBank/DDBJ databases">
        <title>De novo Genome Assembly of Clathrus columnatus (Basidiomycota, Fungi) Using Illumina and Nanopore Sequence Data.</title>
        <authorList>
            <person name="Ogiso-Tanaka E."/>
            <person name="Itagaki H."/>
            <person name="Hosoya T."/>
            <person name="Hosaka K."/>
        </authorList>
    </citation>
    <scope>NUCLEOTIDE SEQUENCE</scope>
    <source>
        <strain evidence="4">MO-923</strain>
    </source>
</reference>
<organism evidence="4 5">
    <name type="scientific">Clathrus columnatus</name>
    <dbReference type="NCBI Taxonomy" id="1419009"/>
    <lineage>
        <taxon>Eukaryota</taxon>
        <taxon>Fungi</taxon>
        <taxon>Dikarya</taxon>
        <taxon>Basidiomycota</taxon>
        <taxon>Agaricomycotina</taxon>
        <taxon>Agaricomycetes</taxon>
        <taxon>Phallomycetidae</taxon>
        <taxon>Phallales</taxon>
        <taxon>Clathraceae</taxon>
        <taxon>Clathrus</taxon>
    </lineage>
</organism>
<dbReference type="AlphaFoldDB" id="A0AAV5A8H2"/>
<evidence type="ECO:0000256" key="1">
    <source>
        <dbReference type="PIRSR" id="PIRSR640198-1"/>
    </source>
</evidence>
<dbReference type="GO" id="GO:0005524">
    <property type="term" value="F:ATP binding"/>
    <property type="evidence" value="ECO:0007669"/>
    <property type="project" value="UniProtKB-KW"/>
</dbReference>
<dbReference type="Pfam" id="PF02661">
    <property type="entry name" value="Fic"/>
    <property type="match status" value="1"/>
</dbReference>
<dbReference type="EMBL" id="BPWL01000004">
    <property type="protein sequence ID" value="GJJ09967.1"/>
    <property type="molecule type" value="Genomic_DNA"/>
</dbReference>
<keyword evidence="2" id="KW-0067">ATP-binding</keyword>
<dbReference type="InterPro" id="IPR040198">
    <property type="entry name" value="Fido_containing"/>
</dbReference>